<evidence type="ECO:0000313" key="5">
    <source>
        <dbReference type="EMBL" id="MBA4603250.1"/>
    </source>
</evidence>
<comment type="caution">
    <text evidence="5">The sequence shown here is derived from an EMBL/GenBank/DDBJ whole genome shotgun (WGS) entry which is preliminary data.</text>
</comment>
<dbReference type="GO" id="GO:0003677">
    <property type="term" value="F:DNA binding"/>
    <property type="evidence" value="ECO:0007669"/>
    <property type="project" value="UniProtKB-KW"/>
</dbReference>
<dbReference type="Gene3D" id="3.40.1410.10">
    <property type="entry name" value="Chorismate lyase-like"/>
    <property type="match status" value="1"/>
</dbReference>
<name>A0A7W1XUJ5_9BACL</name>
<dbReference type="SMART" id="SM00866">
    <property type="entry name" value="UTRA"/>
    <property type="match status" value="1"/>
</dbReference>
<dbReference type="Pfam" id="PF00392">
    <property type="entry name" value="GntR"/>
    <property type="match status" value="1"/>
</dbReference>
<keyword evidence="1" id="KW-0805">Transcription regulation</keyword>
<gene>
    <name evidence="5" type="ORF">H2C83_13155</name>
</gene>
<evidence type="ECO:0000256" key="2">
    <source>
        <dbReference type="ARBA" id="ARBA00023125"/>
    </source>
</evidence>
<dbReference type="AlphaFoldDB" id="A0A7W1XUJ5"/>
<dbReference type="SUPFAM" id="SSF46785">
    <property type="entry name" value="Winged helix' DNA-binding domain"/>
    <property type="match status" value="1"/>
</dbReference>
<dbReference type="PRINTS" id="PR00035">
    <property type="entry name" value="HTHGNTR"/>
</dbReference>
<keyword evidence="3" id="KW-0804">Transcription</keyword>
<dbReference type="InterPro" id="IPR050679">
    <property type="entry name" value="Bact_HTH_transcr_reg"/>
</dbReference>
<evidence type="ECO:0000256" key="3">
    <source>
        <dbReference type="ARBA" id="ARBA00023163"/>
    </source>
</evidence>
<dbReference type="Gene3D" id="1.10.10.10">
    <property type="entry name" value="Winged helix-like DNA-binding domain superfamily/Winged helix DNA-binding domain"/>
    <property type="match status" value="1"/>
</dbReference>
<dbReference type="PROSITE" id="PS50949">
    <property type="entry name" value="HTH_GNTR"/>
    <property type="match status" value="1"/>
</dbReference>
<dbReference type="SUPFAM" id="SSF64288">
    <property type="entry name" value="Chorismate lyase-like"/>
    <property type="match status" value="1"/>
</dbReference>
<dbReference type="Proteomes" id="UP000538292">
    <property type="component" value="Unassembled WGS sequence"/>
</dbReference>
<dbReference type="GO" id="GO:0045892">
    <property type="term" value="P:negative regulation of DNA-templated transcription"/>
    <property type="evidence" value="ECO:0007669"/>
    <property type="project" value="TreeGrafter"/>
</dbReference>
<dbReference type="CDD" id="cd07377">
    <property type="entry name" value="WHTH_GntR"/>
    <property type="match status" value="1"/>
</dbReference>
<dbReference type="InterPro" id="IPR000524">
    <property type="entry name" value="Tscrpt_reg_HTH_GntR"/>
</dbReference>
<dbReference type="InterPro" id="IPR036390">
    <property type="entry name" value="WH_DNA-bd_sf"/>
</dbReference>
<dbReference type="SMART" id="SM00345">
    <property type="entry name" value="HTH_GNTR"/>
    <property type="match status" value="1"/>
</dbReference>
<dbReference type="FunFam" id="1.10.10.10:FF:000079">
    <property type="entry name" value="GntR family transcriptional regulator"/>
    <property type="match status" value="1"/>
</dbReference>
<dbReference type="GO" id="GO:0003700">
    <property type="term" value="F:DNA-binding transcription factor activity"/>
    <property type="evidence" value="ECO:0007669"/>
    <property type="project" value="InterPro"/>
</dbReference>
<dbReference type="PANTHER" id="PTHR44846">
    <property type="entry name" value="MANNOSYL-D-GLYCERATE TRANSPORT/METABOLISM SYSTEM REPRESSOR MNGR-RELATED"/>
    <property type="match status" value="1"/>
</dbReference>
<dbReference type="InterPro" id="IPR036388">
    <property type="entry name" value="WH-like_DNA-bd_sf"/>
</dbReference>
<keyword evidence="2" id="KW-0238">DNA-binding</keyword>
<dbReference type="RefSeq" id="WP_181741598.1">
    <property type="nucleotide sequence ID" value="NZ_JACEOL010000043.1"/>
</dbReference>
<dbReference type="Pfam" id="PF07702">
    <property type="entry name" value="UTRA"/>
    <property type="match status" value="1"/>
</dbReference>
<dbReference type="InterPro" id="IPR028978">
    <property type="entry name" value="Chorismate_lyase_/UTRA_dom_sf"/>
</dbReference>
<dbReference type="EMBL" id="JACEOL010000043">
    <property type="protein sequence ID" value="MBA4603250.1"/>
    <property type="molecule type" value="Genomic_DNA"/>
</dbReference>
<proteinExistence type="predicted"/>
<protein>
    <submittedName>
        <fullName evidence="5">GntR family transcriptional regulator</fullName>
    </submittedName>
</protein>
<dbReference type="InterPro" id="IPR011663">
    <property type="entry name" value="UTRA"/>
</dbReference>
<keyword evidence="6" id="KW-1185">Reference proteome</keyword>
<dbReference type="PANTHER" id="PTHR44846:SF1">
    <property type="entry name" value="MANNOSYL-D-GLYCERATE TRANSPORT_METABOLISM SYSTEM REPRESSOR MNGR-RELATED"/>
    <property type="match status" value="1"/>
</dbReference>
<reference evidence="5 6" key="1">
    <citation type="submission" date="2020-07" db="EMBL/GenBank/DDBJ databases">
        <title>Thermoactinomyces phylogeny.</title>
        <authorList>
            <person name="Dunlap C."/>
        </authorList>
    </citation>
    <scope>NUCLEOTIDE SEQUENCE [LARGE SCALE GENOMIC DNA]</scope>
    <source>
        <strain evidence="5 6">AMNI-1</strain>
    </source>
</reference>
<feature type="domain" description="HTH gntR-type" evidence="4">
    <location>
        <begin position="15"/>
        <end position="83"/>
    </location>
</feature>
<sequence>MLEVEDNILDKTSKVPLYLQLMEELIKKIDAGEYQEHERLPSERELCELYDLSRITVRQALMELEKEGYIYRLHGKGTFVAPKSYNQDLLKLYSFTEEMKALGKVPATKVHSFNEIVIDEWLANKMDLKPSEEVFKVVRLRLADDEPLIYETSYLPKKIFPGLTADDLVKRPMYDVFREDYQIRVTRAVERFSATLIRSKEAEQLKTEENSPAMLIKRYAYNNETLIEYTVSVARGDKFDYTVELL</sequence>
<accession>A0A7W1XUJ5</accession>
<evidence type="ECO:0000256" key="1">
    <source>
        <dbReference type="ARBA" id="ARBA00023015"/>
    </source>
</evidence>
<evidence type="ECO:0000259" key="4">
    <source>
        <dbReference type="PROSITE" id="PS50949"/>
    </source>
</evidence>
<organism evidence="5 6">
    <name type="scientific">Thermoactinomyces mirandus</name>
    <dbReference type="NCBI Taxonomy" id="2756294"/>
    <lineage>
        <taxon>Bacteria</taxon>
        <taxon>Bacillati</taxon>
        <taxon>Bacillota</taxon>
        <taxon>Bacilli</taxon>
        <taxon>Bacillales</taxon>
        <taxon>Thermoactinomycetaceae</taxon>
        <taxon>Thermoactinomyces</taxon>
    </lineage>
</organism>
<evidence type="ECO:0000313" key="6">
    <source>
        <dbReference type="Proteomes" id="UP000538292"/>
    </source>
</evidence>